<keyword evidence="1" id="KW-0472">Membrane</keyword>
<feature type="transmembrane region" description="Helical" evidence="1">
    <location>
        <begin position="65"/>
        <end position="85"/>
    </location>
</feature>
<evidence type="ECO:0000256" key="1">
    <source>
        <dbReference type="SAM" id="Phobius"/>
    </source>
</evidence>
<name>A0A8B5ZMI4_VIBCL</name>
<evidence type="ECO:0000313" key="2">
    <source>
        <dbReference type="EMBL" id="TXY92452.1"/>
    </source>
</evidence>
<keyword evidence="1" id="KW-0812">Transmembrane</keyword>
<dbReference type="Proteomes" id="UP000323583">
    <property type="component" value="Unassembled WGS sequence"/>
</dbReference>
<evidence type="ECO:0000313" key="3">
    <source>
        <dbReference type="Proteomes" id="UP000323583"/>
    </source>
</evidence>
<reference evidence="2 3" key="1">
    <citation type="submission" date="2019-06" db="EMBL/GenBank/DDBJ databases">
        <title>Vibrio cholerae phylogeny based on whole-genome sequencing reveals genetic diversity and population strucutre.</title>
        <authorList>
            <person name="Zhiqiu Y."/>
            <person name="Bin L."/>
            <person name="Lingyan J."/>
        </authorList>
    </citation>
    <scope>NUCLEOTIDE SEQUENCE [LARGE SCALE GENOMIC DNA]</scope>
    <source>
        <strain evidence="2 3">N2768</strain>
    </source>
</reference>
<protein>
    <submittedName>
        <fullName evidence="2">Uncharacterized protein</fullName>
    </submittedName>
</protein>
<proteinExistence type="predicted"/>
<organism evidence="2 3">
    <name type="scientific">Vibrio cholerae</name>
    <dbReference type="NCBI Taxonomy" id="666"/>
    <lineage>
        <taxon>Bacteria</taxon>
        <taxon>Pseudomonadati</taxon>
        <taxon>Pseudomonadota</taxon>
        <taxon>Gammaproteobacteria</taxon>
        <taxon>Vibrionales</taxon>
        <taxon>Vibrionaceae</taxon>
        <taxon>Vibrio</taxon>
    </lineage>
</organism>
<sequence>MMLVNATIIKTDISLPCCQSVTASGLDVTSTQIDQIGWHTACFFLPSFCSILLSKGRENMLSRDWFDTLVVVAWVGIWSALIYLLPFAGV</sequence>
<gene>
    <name evidence="2" type="ORF">FXE67_10810</name>
</gene>
<dbReference type="AlphaFoldDB" id="A0A8B5ZMI4"/>
<comment type="caution">
    <text evidence="2">The sequence shown here is derived from an EMBL/GenBank/DDBJ whole genome shotgun (WGS) entry which is preliminary data.</text>
</comment>
<keyword evidence="1" id="KW-1133">Transmembrane helix</keyword>
<accession>A0A8B5ZMI4</accession>
<dbReference type="EMBL" id="VSGZ01000035">
    <property type="protein sequence ID" value="TXY92452.1"/>
    <property type="molecule type" value="Genomic_DNA"/>
</dbReference>